<dbReference type="Gene3D" id="3.30.559.30">
    <property type="entry name" value="Nonribosomal peptide synthetase, condensation domain"/>
    <property type="match status" value="1"/>
</dbReference>
<dbReference type="GO" id="GO:0016874">
    <property type="term" value="F:ligase activity"/>
    <property type="evidence" value="ECO:0007669"/>
    <property type="project" value="UniProtKB-KW"/>
</dbReference>
<dbReference type="Pfam" id="PF00668">
    <property type="entry name" value="Condensation"/>
    <property type="match status" value="1"/>
</dbReference>
<evidence type="ECO:0000256" key="3">
    <source>
        <dbReference type="ARBA" id="ARBA00022553"/>
    </source>
</evidence>
<dbReference type="eggNOG" id="COG1020">
    <property type="taxonomic scope" value="Bacteria"/>
</dbReference>
<dbReference type="InterPro" id="IPR010060">
    <property type="entry name" value="NRPS_synth"/>
</dbReference>
<keyword evidence="6" id="KW-1185">Reference proteome</keyword>
<dbReference type="PANTHER" id="PTHR45398:SF1">
    <property type="entry name" value="ENZYME, PUTATIVE (JCVI)-RELATED"/>
    <property type="match status" value="1"/>
</dbReference>
<dbReference type="FunFam" id="1.10.1200.10:FF:000005">
    <property type="entry name" value="Nonribosomal peptide synthetase 1"/>
    <property type="match status" value="1"/>
</dbReference>
<organism evidence="5 6">
    <name type="scientific">Fulvivirga imtechensis AK7</name>
    <dbReference type="NCBI Taxonomy" id="1237149"/>
    <lineage>
        <taxon>Bacteria</taxon>
        <taxon>Pseudomonadati</taxon>
        <taxon>Bacteroidota</taxon>
        <taxon>Cytophagia</taxon>
        <taxon>Cytophagales</taxon>
        <taxon>Fulvivirgaceae</taxon>
        <taxon>Fulvivirga</taxon>
    </lineage>
</organism>
<gene>
    <name evidence="5" type="ORF">C900_01283</name>
</gene>
<dbReference type="SUPFAM" id="SSF52777">
    <property type="entry name" value="CoA-dependent acyltransferases"/>
    <property type="match status" value="2"/>
</dbReference>
<dbReference type="InterPro" id="IPR045851">
    <property type="entry name" value="AMP-bd_C_sf"/>
</dbReference>
<dbReference type="CDD" id="cd19534">
    <property type="entry name" value="E_NRPS"/>
    <property type="match status" value="1"/>
</dbReference>
<evidence type="ECO:0000313" key="6">
    <source>
        <dbReference type="Proteomes" id="UP000011135"/>
    </source>
</evidence>
<name>L8JKG2_9BACT</name>
<dbReference type="Proteomes" id="UP000011135">
    <property type="component" value="Unassembled WGS sequence"/>
</dbReference>
<evidence type="ECO:0000256" key="1">
    <source>
        <dbReference type="ARBA" id="ARBA00001957"/>
    </source>
</evidence>
<dbReference type="InterPro" id="IPR009081">
    <property type="entry name" value="PP-bd_ACP"/>
</dbReference>
<dbReference type="Gene3D" id="1.10.1200.10">
    <property type="entry name" value="ACP-like"/>
    <property type="match status" value="1"/>
</dbReference>
<dbReference type="Gene3D" id="3.30.300.30">
    <property type="match status" value="1"/>
</dbReference>
<dbReference type="NCBIfam" id="TIGR01720">
    <property type="entry name" value="NRPS-para261"/>
    <property type="match status" value="1"/>
</dbReference>
<dbReference type="SUPFAM" id="SSF47336">
    <property type="entry name" value="ACP-like"/>
    <property type="match status" value="1"/>
</dbReference>
<dbReference type="InterPro" id="IPR001242">
    <property type="entry name" value="Condensation_dom"/>
</dbReference>
<comment type="cofactor">
    <cofactor evidence="1">
        <name>pantetheine 4'-phosphate</name>
        <dbReference type="ChEBI" id="CHEBI:47942"/>
    </cofactor>
</comment>
<accession>L8JKG2</accession>
<dbReference type="Pfam" id="PF00550">
    <property type="entry name" value="PP-binding"/>
    <property type="match status" value="1"/>
</dbReference>
<feature type="domain" description="Carrier" evidence="4">
    <location>
        <begin position="38"/>
        <end position="112"/>
    </location>
</feature>
<dbReference type="InterPro" id="IPR036736">
    <property type="entry name" value="ACP-like_sf"/>
</dbReference>
<keyword evidence="2" id="KW-0596">Phosphopantetheine</keyword>
<keyword evidence="3" id="KW-0597">Phosphoprotein</keyword>
<sequence length="582" mass="66755">MLPGYYVHLEAFPLTPSAKVDHKALPEPEFKGNDEYVAPETKEEKLLCEIWSKVLGIEKIGITDNFFSIGGDSIKSIQVSSKMRIEGYNVSVRDIFTYKTIEALAPNLEEIKTIANQSLVTGEVPLTGIQQWFFSSSMRSKHHFNQSVMLNFPERVTEEQIRRIFTHIHTHHDALRMTYRWDEGKVIQQNHDLSYPLSLVVNDLRGNPASKEELLKLCNELQASIDLEMGPLMKLGLFDMQDGTRLLIVIHHLVIDGISWRILFDDVEMLYAQEKSGEELQLPLKTDSFQLWSSKLLDYRSSKSYQEAIEYWNKILDKEQVIFKKNYSEDQNTTHDTSRAGFRLSKSTTDKLLGEVHEAFNTQINDILLAGLLMSVNKYFGSGALQIHLEGHGREQIIEDIDIGRTIGWFTSLYPVVLEESGEELSELIKSVKESLRNIPNNGIDYLIGRYLFSDIKPVNNSQVIFNYLGQFDSDTMERAFEIASEPTGDAIMRGDYREYELEFVGMVSEGRLGMNVTYNIKQYNEEVVNALMSLYQESLVELVDYCVNREAQELTPSDFSYKGLTLGQLDELKNKLMNDEY</sequence>
<dbReference type="PROSITE" id="PS00012">
    <property type="entry name" value="PHOSPHOPANTETHEINE"/>
    <property type="match status" value="1"/>
</dbReference>
<reference evidence="5 6" key="1">
    <citation type="submission" date="2012-12" db="EMBL/GenBank/DDBJ databases">
        <title>Genome assembly of Fulvivirga imtechensis AK7.</title>
        <authorList>
            <person name="Nupur N."/>
            <person name="Khatri I."/>
            <person name="Kumar R."/>
            <person name="Subramanian S."/>
            <person name="Pinnaka A."/>
        </authorList>
    </citation>
    <scope>NUCLEOTIDE SEQUENCE [LARGE SCALE GENOMIC DNA]</scope>
    <source>
        <strain evidence="5 6">AK7</strain>
    </source>
</reference>
<dbReference type="PANTHER" id="PTHR45398">
    <property type="match status" value="1"/>
</dbReference>
<comment type="caution">
    <text evidence="5">The sequence shown here is derived from an EMBL/GenBank/DDBJ whole genome shotgun (WGS) entry which is preliminary data.</text>
</comment>
<evidence type="ECO:0000256" key="2">
    <source>
        <dbReference type="ARBA" id="ARBA00022450"/>
    </source>
</evidence>
<dbReference type="InterPro" id="IPR006162">
    <property type="entry name" value="Ppantetheine_attach_site"/>
</dbReference>
<protein>
    <submittedName>
        <fullName evidence="5">Long-chain-fatty-acid--CoA ligase</fullName>
    </submittedName>
</protein>
<keyword evidence="5" id="KW-0436">Ligase</keyword>
<dbReference type="AlphaFoldDB" id="L8JKG2"/>
<dbReference type="SUPFAM" id="SSF56801">
    <property type="entry name" value="Acetyl-CoA synthetase-like"/>
    <property type="match status" value="1"/>
</dbReference>
<dbReference type="PATRIC" id="fig|1237149.3.peg.5934"/>
<evidence type="ECO:0000259" key="4">
    <source>
        <dbReference type="PROSITE" id="PS50075"/>
    </source>
</evidence>
<proteinExistence type="predicted"/>
<dbReference type="EMBL" id="AMZN01000180">
    <property type="protein sequence ID" value="ELR67999.1"/>
    <property type="molecule type" value="Genomic_DNA"/>
</dbReference>
<evidence type="ECO:0000313" key="5">
    <source>
        <dbReference type="EMBL" id="ELR67999.1"/>
    </source>
</evidence>
<dbReference type="PROSITE" id="PS50075">
    <property type="entry name" value="CARRIER"/>
    <property type="match status" value="1"/>
</dbReference>
<dbReference type="InterPro" id="IPR023213">
    <property type="entry name" value="CAT-like_dom_sf"/>
</dbReference>
<dbReference type="STRING" id="1237149.C900_01283"/>
<dbReference type="Gene3D" id="3.30.559.10">
    <property type="entry name" value="Chloramphenicol acetyltransferase-like domain"/>
    <property type="match status" value="1"/>
</dbReference>